<evidence type="ECO:0000256" key="1">
    <source>
        <dbReference type="SAM" id="MobiDB-lite"/>
    </source>
</evidence>
<feature type="compositionally biased region" description="Low complexity" evidence="1">
    <location>
        <begin position="40"/>
        <end position="49"/>
    </location>
</feature>
<dbReference type="GeneID" id="89930877"/>
<sequence length="380" mass="42031">MMPAARPSEASHSPGHYLSDAKLYRELFESTEHSAPEPFAAPTATMYHPATPPPPTQAEAGLPTLETIRNSLATHGPQPDLDQQIHGLPVPDSPPVRRPNLRKRKRAAPKSEPAPKPEPQPSSARKTRGPHHSEYNACAHLARQQRDKQLKRIHECWGGADPKRWLPAALIPFKFVEPGSSKTQPLELKDWATPALRDLAYISGLTKGEPEQAYALFEDARQRRAKRDQGKQLLYSDIEYVTEMCEQGTPASRSSAPPSSAAEDGAADEGQDTDVTPPVAKRRTGLRTRATIVRRTADPQPLDDHRAIKEEGRAATASPYDFQAGGPGTRRNYHDDLQELAECKLAWEVKKAEHRYLQKKREVKDSMQESGSGVGNAIEL</sequence>
<keyword evidence="3" id="KW-1185">Reference proteome</keyword>
<feature type="region of interest" description="Disordered" evidence="1">
    <location>
        <begin position="361"/>
        <end position="380"/>
    </location>
</feature>
<name>A0AAV9NYI8_9PEZI</name>
<accession>A0AAV9NYI8</accession>
<proteinExistence type="predicted"/>
<feature type="region of interest" description="Disordered" evidence="1">
    <location>
        <begin position="28"/>
        <end position="131"/>
    </location>
</feature>
<organism evidence="2 3">
    <name type="scientific">Saxophila tyrrhenica</name>
    <dbReference type="NCBI Taxonomy" id="1690608"/>
    <lineage>
        <taxon>Eukaryota</taxon>
        <taxon>Fungi</taxon>
        <taxon>Dikarya</taxon>
        <taxon>Ascomycota</taxon>
        <taxon>Pezizomycotina</taxon>
        <taxon>Dothideomycetes</taxon>
        <taxon>Dothideomycetidae</taxon>
        <taxon>Mycosphaerellales</taxon>
        <taxon>Extremaceae</taxon>
        <taxon>Saxophila</taxon>
    </lineage>
</organism>
<dbReference type="RefSeq" id="XP_064655078.1">
    <property type="nucleotide sequence ID" value="XM_064806773.1"/>
</dbReference>
<dbReference type="AlphaFoldDB" id="A0AAV9NYI8"/>
<dbReference type="EMBL" id="JAVRRT010000018">
    <property type="protein sequence ID" value="KAK5164882.1"/>
    <property type="molecule type" value="Genomic_DNA"/>
</dbReference>
<evidence type="ECO:0000313" key="3">
    <source>
        <dbReference type="Proteomes" id="UP001337655"/>
    </source>
</evidence>
<evidence type="ECO:0000313" key="2">
    <source>
        <dbReference type="EMBL" id="KAK5164882.1"/>
    </source>
</evidence>
<comment type="caution">
    <text evidence="2">The sequence shown here is derived from an EMBL/GenBank/DDBJ whole genome shotgun (WGS) entry which is preliminary data.</text>
</comment>
<reference evidence="2 3" key="1">
    <citation type="submission" date="2023-08" db="EMBL/GenBank/DDBJ databases">
        <title>Black Yeasts Isolated from many extreme environments.</title>
        <authorList>
            <person name="Coleine C."/>
            <person name="Stajich J.E."/>
            <person name="Selbmann L."/>
        </authorList>
    </citation>
    <scope>NUCLEOTIDE SEQUENCE [LARGE SCALE GENOMIC DNA]</scope>
    <source>
        <strain evidence="2 3">CCFEE 5935</strain>
    </source>
</reference>
<feature type="compositionally biased region" description="Low complexity" evidence="1">
    <location>
        <begin position="251"/>
        <end position="264"/>
    </location>
</feature>
<feature type="compositionally biased region" description="Basic residues" evidence="1">
    <location>
        <begin position="99"/>
        <end position="108"/>
    </location>
</feature>
<feature type="region of interest" description="Disordered" evidence="1">
    <location>
        <begin position="311"/>
        <end position="331"/>
    </location>
</feature>
<feature type="region of interest" description="Disordered" evidence="1">
    <location>
        <begin position="246"/>
        <end position="288"/>
    </location>
</feature>
<protein>
    <submittedName>
        <fullName evidence="2">Uncharacterized protein</fullName>
    </submittedName>
</protein>
<gene>
    <name evidence="2" type="ORF">LTR77_009546</name>
</gene>
<dbReference type="Proteomes" id="UP001337655">
    <property type="component" value="Unassembled WGS sequence"/>
</dbReference>